<dbReference type="RefSeq" id="WP_205004255.1">
    <property type="nucleotide sequence ID" value="NZ_JAFBER010000019.1"/>
</dbReference>
<dbReference type="EMBL" id="JAFBER010000019">
    <property type="protein sequence ID" value="MBM7646370.1"/>
    <property type="molecule type" value="Genomic_DNA"/>
</dbReference>
<accession>A0ABS2Q254</accession>
<sequence length="65" mass="7605">MGYLILVLVVIGLVILIVSFFKEDSFKQLEDQIENTSVGMIQELNQVKKKVRILEKELLIEDRER</sequence>
<keyword evidence="2" id="KW-1185">Reference proteome</keyword>
<proteinExistence type="predicted"/>
<evidence type="ECO:0000313" key="2">
    <source>
        <dbReference type="Proteomes" id="UP000808914"/>
    </source>
</evidence>
<protein>
    <recommendedName>
        <fullName evidence="3">BhlA-like holin</fullName>
    </recommendedName>
</protein>
<dbReference type="Proteomes" id="UP000808914">
    <property type="component" value="Unassembled WGS sequence"/>
</dbReference>
<evidence type="ECO:0008006" key="3">
    <source>
        <dbReference type="Google" id="ProtNLM"/>
    </source>
</evidence>
<comment type="caution">
    <text evidence="1">The sequence shown here is derived from an EMBL/GenBank/DDBJ whole genome shotgun (WGS) entry which is preliminary data.</text>
</comment>
<reference evidence="1 2" key="1">
    <citation type="submission" date="2021-01" db="EMBL/GenBank/DDBJ databases">
        <title>Genomic Encyclopedia of Type Strains, Phase IV (KMG-IV): sequencing the most valuable type-strain genomes for metagenomic binning, comparative biology and taxonomic classification.</title>
        <authorList>
            <person name="Goeker M."/>
        </authorList>
    </citation>
    <scope>NUCLEOTIDE SEQUENCE [LARGE SCALE GENOMIC DNA]</scope>
    <source>
        <strain evidence="1 2">DSM 28236</strain>
    </source>
</reference>
<gene>
    <name evidence="1" type="ORF">JOD45_002598</name>
</gene>
<organism evidence="1 2">
    <name type="scientific">Scopulibacillus daqui</name>
    <dbReference type="NCBI Taxonomy" id="1469162"/>
    <lineage>
        <taxon>Bacteria</taxon>
        <taxon>Bacillati</taxon>
        <taxon>Bacillota</taxon>
        <taxon>Bacilli</taxon>
        <taxon>Bacillales</taxon>
        <taxon>Sporolactobacillaceae</taxon>
        <taxon>Scopulibacillus</taxon>
    </lineage>
</organism>
<name>A0ABS2Q254_9BACL</name>
<evidence type="ECO:0000313" key="1">
    <source>
        <dbReference type="EMBL" id="MBM7646370.1"/>
    </source>
</evidence>